<name>A0A922T236_9PLEO</name>
<reference evidence="3" key="1">
    <citation type="journal article" date="2022" name="Microb. Genom.">
        <title>A global pangenome for the wheat fungal pathogen Pyrenophora tritici-repentis and prediction of effector protein structural homology.</title>
        <authorList>
            <person name="Moolhuijzen P.M."/>
            <person name="See P.T."/>
            <person name="Shi G."/>
            <person name="Powell H.R."/>
            <person name="Cockram J."/>
            <person name="Jorgensen L.N."/>
            <person name="Benslimane H."/>
            <person name="Strelkov S.E."/>
            <person name="Turner J."/>
            <person name="Liu Z."/>
            <person name="Moffat C.S."/>
        </authorList>
    </citation>
    <scope>NUCLEOTIDE SEQUENCE [LARGE SCALE GENOMIC DNA]</scope>
</reference>
<keyword evidence="3" id="KW-1185">Reference proteome</keyword>
<dbReference type="AlphaFoldDB" id="A0A922T236"/>
<evidence type="ECO:0000313" key="3">
    <source>
        <dbReference type="Proteomes" id="UP000249757"/>
    </source>
</evidence>
<protein>
    <submittedName>
        <fullName evidence="2">Uncharacterized protein</fullName>
    </submittedName>
</protein>
<proteinExistence type="predicted"/>
<accession>A0A922T236</accession>
<gene>
    <name evidence="2" type="ORF">Ptr86124_001628</name>
</gene>
<comment type="caution">
    <text evidence="2">The sequence shown here is derived from an EMBL/GenBank/DDBJ whole genome shotgun (WGS) entry which is preliminary data.</text>
</comment>
<evidence type="ECO:0000313" key="2">
    <source>
        <dbReference type="EMBL" id="KAI1518500.1"/>
    </source>
</evidence>
<organism evidence="2 3">
    <name type="scientific">Pyrenophora tritici-repentis</name>
    <dbReference type="NCBI Taxonomy" id="45151"/>
    <lineage>
        <taxon>Eukaryota</taxon>
        <taxon>Fungi</taxon>
        <taxon>Dikarya</taxon>
        <taxon>Ascomycota</taxon>
        <taxon>Pezizomycotina</taxon>
        <taxon>Dothideomycetes</taxon>
        <taxon>Pleosporomycetidae</taxon>
        <taxon>Pleosporales</taxon>
        <taxon>Pleosporineae</taxon>
        <taxon>Pleosporaceae</taxon>
        <taxon>Pyrenophora</taxon>
    </lineage>
</organism>
<dbReference type="Proteomes" id="UP000249757">
    <property type="component" value="Unassembled WGS sequence"/>
</dbReference>
<evidence type="ECO:0000256" key="1">
    <source>
        <dbReference type="SAM" id="MobiDB-lite"/>
    </source>
</evidence>
<dbReference type="EMBL" id="NRDI02000002">
    <property type="protein sequence ID" value="KAI1518500.1"/>
    <property type="molecule type" value="Genomic_DNA"/>
</dbReference>
<feature type="compositionally biased region" description="Polar residues" evidence="1">
    <location>
        <begin position="15"/>
        <end position="49"/>
    </location>
</feature>
<feature type="region of interest" description="Disordered" evidence="1">
    <location>
        <begin position="1"/>
        <end position="58"/>
    </location>
</feature>
<sequence length="500" mass="55634">MAPPSTNPPAASRNHPGNYSTGDSATRMSSVEQSAQPRSKTANQYTETQRYPEVREPRVSSEDIIAQLHQALIQCENDLKEERTKHAKALAVNRNQLDTIKAQAATISEQHRGMTSLEVLQTIMQKHLSPYAMKHDTMPAKWTKSAILEVAAALSKDAADANASAADAVSSAAEVTSLSEQVRTLQKEMLAKLERVSVASDEELAQEFRVIIALVKTLSRTVRIDETKDISTVFGPVLLLQNVSPDHLTGRAQKKLLVEAWVWSVLLQNVFQTPFVIFGDRCKVLNATWSNIYLGGHFGEWPKPTALSETWRFTTTESVLALVDRDVITHGKVKEMHQYLEPDILALRKEIYNTIGSHLSKVSTGVEGPQIQNIVNKSFAFAMNMSLQRIRLRITYPPVGAKFSMDSMKLMPDTDDEDVHEATVTFIVNPGLTKWGDMHGKNFDHRYDIVPALVQIAVPPKHEVAEAKPGPPDWADIVRMDHKEASLSKGECGKKEESQR</sequence>